<comment type="caution">
    <text evidence="1">The sequence shown here is derived from an EMBL/GenBank/DDBJ whole genome shotgun (WGS) entry which is preliminary data.</text>
</comment>
<sequence length="78" mass="9095">MYYDKICAFKAATYMDFSWCELIRKIPNLSMTPNIKRLYLGFCKNLVEVDESVGHLDKLEVWDLTNCDKLEALLAVSR</sequence>
<evidence type="ECO:0000313" key="2">
    <source>
        <dbReference type="Proteomes" id="UP000237347"/>
    </source>
</evidence>
<dbReference type="EMBL" id="PKMF04000622">
    <property type="protein sequence ID" value="KAK7823757.1"/>
    <property type="molecule type" value="Genomic_DNA"/>
</dbReference>
<dbReference type="InterPro" id="IPR032675">
    <property type="entry name" value="LRR_dom_sf"/>
</dbReference>
<reference evidence="1 2" key="1">
    <citation type="journal article" date="2018" name="Sci. Data">
        <title>The draft genome sequence of cork oak.</title>
        <authorList>
            <person name="Ramos A.M."/>
            <person name="Usie A."/>
            <person name="Barbosa P."/>
            <person name="Barros P.M."/>
            <person name="Capote T."/>
            <person name="Chaves I."/>
            <person name="Simoes F."/>
            <person name="Abreu I."/>
            <person name="Carrasquinho I."/>
            <person name="Faro C."/>
            <person name="Guimaraes J.B."/>
            <person name="Mendonca D."/>
            <person name="Nobrega F."/>
            <person name="Rodrigues L."/>
            <person name="Saibo N.J.M."/>
            <person name="Varela M.C."/>
            <person name="Egas C."/>
            <person name="Matos J."/>
            <person name="Miguel C.M."/>
            <person name="Oliveira M.M."/>
            <person name="Ricardo C.P."/>
            <person name="Goncalves S."/>
        </authorList>
    </citation>
    <scope>NUCLEOTIDE SEQUENCE [LARGE SCALE GENOMIC DNA]</scope>
    <source>
        <strain evidence="2">cv. HL8</strain>
    </source>
</reference>
<keyword evidence="2" id="KW-1185">Reference proteome</keyword>
<dbReference type="Gene3D" id="3.80.10.10">
    <property type="entry name" value="Ribonuclease Inhibitor"/>
    <property type="match status" value="1"/>
</dbReference>
<protein>
    <submittedName>
        <fullName evidence="1">Disease resistance protein rpp1</fullName>
    </submittedName>
</protein>
<evidence type="ECO:0000313" key="1">
    <source>
        <dbReference type="EMBL" id="KAK7823757.1"/>
    </source>
</evidence>
<dbReference type="Proteomes" id="UP000237347">
    <property type="component" value="Unassembled WGS sequence"/>
</dbReference>
<organism evidence="1 2">
    <name type="scientific">Quercus suber</name>
    <name type="common">Cork oak</name>
    <dbReference type="NCBI Taxonomy" id="58331"/>
    <lineage>
        <taxon>Eukaryota</taxon>
        <taxon>Viridiplantae</taxon>
        <taxon>Streptophyta</taxon>
        <taxon>Embryophyta</taxon>
        <taxon>Tracheophyta</taxon>
        <taxon>Spermatophyta</taxon>
        <taxon>Magnoliopsida</taxon>
        <taxon>eudicotyledons</taxon>
        <taxon>Gunneridae</taxon>
        <taxon>Pentapetalae</taxon>
        <taxon>rosids</taxon>
        <taxon>fabids</taxon>
        <taxon>Fagales</taxon>
        <taxon>Fagaceae</taxon>
        <taxon>Quercus</taxon>
    </lineage>
</organism>
<name>A0AAW0JA92_QUESU</name>
<proteinExistence type="predicted"/>
<dbReference type="SUPFAM" id="SSF52047">
    <property type="entry name" value="RNI-like"/>
    <property type="match status" value="1"/>
</dbReference>
<dbReference type="AlphaFoldDB" id="A0AAW0JA92"/>
<accession>A0AAW0JA92</accession>
<gene>
    <name evidence="1" type="primary">RPP1_6</name>
    <name evidence="1" type="ORF">CFP56_035071</name>
</gene>